<dbReference type="InterPro" id="IPR006638">
    <property type="entry name" value="Elp3/MiaA/NifB-like_rSAM"/>
</dbReference>
<keyword evidence="2" id="KW-0489">Methyltransferase</keyword>
<evidence type="ECO:0000256" key="2">
    <source>
        <dbReference type="ARBA" id="ARBA00022603"/>
    </source>
</evidence>
<gene>
    <name evidence="10" type="ordered locus">MK0992</name>
</gene>
<evidence type="ECO:0000313" key="10">
    <source>
        <dbReference type="EMBL" id="AAM02205.1"/>
    </source>
</evidence>
<evidence type="ECO:0000256" key="6">
    <source>
        <dbReference type="ARBA" id="ARBA00023004"/>
    </source>
</evidence>
<evidence type="ECO:0000256" key="3">
    <source>
        <dbReference type="ARBA" id="ARBA00022679"/>
    </source>
</evidence>
<dbReference type="GO" id="GO:0031419">
    <property type="term" value="F:cobalamin binding"/>
    <property type="evidence" value="ECO:0007669"/>
    <property type="project" value="InterPro"/>
</dbReference>
<dbReference type="CDD" id="cd01335">
    <property type="entry name" value="Radical_SAM"/>
    <property type="match status" value="1"/>
</dbReference>
<dbReference type="InParanoid" id="Q8TWP0"/>
<dbReference type="InterPro" id="IPR007197">
    <property type="entry name" value="rSAM"/>
</dbReference>
<feature type="domain" description="B12-binding" evidence="8">
    <location>
        <begin position="9"/>
        <end position="145"/>
    </location>
</feature>
<dbReference type="SUPFAM" id="SSF102114">
    <property type="entry name" value="Radical SAM enzymes"/>
    <property type="match status" value="1"/>
</dbReference>
<dbReference type="CDD" id="cd02068">
    <property type="entry name" value="radical_SAM_B12_BD"/>
    <property type="match status" value="1"/>
</dbReference>
<dbReference type="PANTHER" id="PTHR43409">
    <property type="entry name" value="ANAEROBIC MAGNESIUM-PROTOPORPHYRIN IX MONOMETHYL ESTER CYCLASE-RELATED"/>
    <property type="match status" value="1"/>
</dbReference>
<dbReference type="SUPFAM" id="SSF52242">
    <property type="entry name" value="Cobalamin (vitamin B12)-binding domain"/>
    <property type="match status" value="1"/>
</dbReference>
<dbReference type="GO" id="GO:0051539">
    <property type="term" value="F:4 iron, 4 sulfur cluster binding"/>
    <property type="evidence" value="ECO:0007669"/>
    <property type="project" value="UniProtKB-KW"/>
</dbReference>
<dbReference type="Pfam" id="PF04055">
    <property type="entry name" value="Radical_SAM"/>
    <property type="match status" value="1"/>
</dbReference>
<dbReference type="InterPro" id="IPR036724">
    <property type="entry name" value="Cobalamin-bd_sf"/>
</dbReference>
<dbReference type="AlphaFoldDB" id="Q8TWP0"/>
<dbReference type="InterPro" id="IPR023404">
    <property type="entry name" value="rSAM_horseshoe"/>
</dbReference>
<dbReference type="EMBL" id="AE009439">
    <property type="protein sequence ID" value="AAM02205.1"/>
    <property type="molecule type" value="Genomic_DNA"/>
</dbReference>
<dbReference type="SMART" id="SM00729">
    <property type="entry name" value="Elp3"/>
    <property type="match status" value="1"/>
</dbReference>
<dbReference type="Gene3D" id="3.80.30.20">
    <property type="entry name" value="tm_1862 like domain"/>
    <property type="match status" value="1"/>
</dbReference>
<dbReference type="PROSITE" id="PS51332">
    <property type="entry name" value="B12_BINDING"/>
    <property type="match status" value="1"/>
</dbReference>
<evidence type="ECO:0000256" key="4">
    <source>
        <dbReference type="ARBA" id="ARBA00022691"/>
    </source>
</evidence>
<dbReference type="Pfam" id="PF02310">
    <property type="entry name" value="B12-binding"/>
    <property type="match status" value="1"/>
</dbReference>
<dbReference type="InterPro" id="IPR058240">
    <property type="entry name" value="rSAM_sf"/>
</dbReference>
<dbReference type="PROSITE" id="PS51918">
    <property type="entry name" value="RADICAL_SAM"/>
    <property type="match status" value="1"/>
</dbReference>
<keyword evidence="11" id="KW-1185">Reference proteome</keyword>
<dbReference type="Gene3D" id="3.40.50.280">
    <property type="entry name" value="Cobalamin-binding domain"/>
    <property type="match status" value="1"/>
</dbReference>
<organism evidence="10 11">
    <name type="scientific">Methanopyrus kandleri (strain AV19 / DSM 6324 / JCM 9639 / NBRC 100938)</name>
    <dbReference type="NCBI Taxonomy" id="190192"/>
    <lineage>
        <taxon>Archaea</taxon>
        <taxon>Methanobacteriati</taxon>
        <taxon>Methanobacteriota</taxon>
        <taxon>Methanomada group</taxon>
        <taxon>Methanopyri</taxon>
        <taxon>Methanopyrales</taxon>
        <taxon>Methanopyraceae</taxon>
        <taxon>Methanopyrus</taxon>
    </lineage>
</organism>
<dbReference type="GeneID" id="1477093"/>
<dbReference type="InterPro" id="IPR034466">
    <property type="entry name" value="Methyltransferase_Class_B"/>
</dbReference>
<keyword evidence="4" id="KW-0949">S-adenosyl-L-methionine</keyword>
<feature type="domain" description="Radical SAM core" evidence="9">
    <location>
        <begin position="191"/>
        <end position="424"/>
    </location>
</feature>
<dbReference type="HOGENOM" id="CLU_021572_4_3_2"/>
<dbReference type="EnsemblBacteria" id="AAM02205">
    <property type="protein sequence ID" value="AAM02205"/>
    <property type="gene ID" value="MK0992"/>
</dbReference>
<keyword evidence="5" id="KW-0479">Metal-binding</keyword>
<dbReference type="SFLD" id="SFLDG01123">
    <property type="entry name" value="methyltransferase_(Class_B)"/>
    <property type="match status" value="1"/>
</dbReference>
<dbReference type="Proteomes" id="UP000001826">
    <property type="component" value="Chromosome"/>
</dbReference>
<keyword evidence="7" id="KW-0411">Iron-sulfur</keyword>
<dbReference type="InterPro" id="IPR006158">
    <property type="entry name" value="Cobalamin-bd"/>
</dbReference>
<dbReference type="InterPro" id="IPR051198">
    <property type="entry name" value="BchE-like"/>
</dbReference>
<dbReference type="GO" id="GO:0046872">
    <property type="term" value="F:metal ion binding"/>
    <property type="evidence" value="ECO:0007669"/>
    <property type="project" value="UniProtKB-KW"/>
</dbReference>
<evidence type="ECO:0000313" key="11">
    <source>
        <dbReference type="Proteomes" id="UP000001826"/>
    </source>
</evidence>
<comment type="cofactor">
    <cofactor evidence="1">
        <name>[4Fe-4S] cluster</name>
        <dbReference type="ChEBI" id="CHEBI:49883"/>
    </cofactor>
</comment>
<dbReference type="GO" id="GO:0003824">
    <property type="term" value="F:catalytic activity"/>
    <property type="evidence" value="ECO:0007669"/>
    <property type="project" value="InterPro"/>
</dbReference>
<dbReference type="STRING" id="190192.MK0992"/>
<evidence type="ECO:0000256" key="7">
    <source>
        <dbReference type="ARBA" id="ARBA00023014"/>
    </source>
</evidence>
<keyword evidence="6" id="KW-0408">Iron</keyword>
<dbReference type="KEGG" id="mka:MK0992"/>
<dbReference type="PaxDb" id="190192-MK0992"/>
<proteinExistence type="predicted"/>
<dbReference type="RefSeq" id="WP_011019360.1">
    <property type="nucleotide sequence ID" value="NC_003551.1"/>
</dbReference>
<sequence>MIDVLLINPPDVTTKYQRFLGITAPPLGLAYIAAVLEEAGYTVKILDCPPLDMSFEDLRRAVRKLRPRIVSIMATTPIIHQAYQAAKVVKEELEDVIVCLGGYHPTFMDVECLKECPYVDVVVRREGEFTLLDLAKVFIDGVKTLSEVLGITYREKDDIVRAPDRPLIRDLDALPFPARHLLPMDKYTFFGAKTTATTMVSSRGCPVGCDFCASSAMHGHKLRMHSAERVVSEMAHVHENYGSDIIAFVDDTFTYDRRRVEEICRLIVESGLDVTWGCAARVDTIDRELLELMREAGCSVLFFGVESGSQEVLDNVGKGFTVEQTKKAFQLCREFDIVTVASAVIGLPGETHRSARQTIKFLKEIDPDYAVVSVATPYPGTKFYQEAVEKGLIEEKSWDKYTLMDPVVRTTELSPEEVKKYQKRAMIEFYLRPRYLIRRLKEDGIDAVRVTGTMIAEVAFKKMKALLAKIPSPRFSHRKGSDE</sequence>
<evidence type="ECO:0000259" key="9">
    <source>
        <dbReference type="PROSITE" id="PS51918"/>
    </source>
</evidence>
<dbReference type="SFLD" id="SFLDG01082">
    <property type="entry name" value="B12-binding_domain_containing"/>
    <property type="match status" value="1"/>
</dbReference>
<dbReference type="SFLD" id="SFLDS00029">
    <property type="entry name" value="Radical_SAM"/>
    <property type="match status" value="1"/>
</dbReference>
<accession>Q8TWP0</accession>
<evidence type="ECO:0000256" key="1">
    <source>
        <dbReference type="ARBA" id="ARBA00001966"/>
    </source>
</evidence>
<dbReference type="PATRIC" id="fig|190192.8.peg.1039"/>
<name>Q8TWP0_METKA</name>
<keyword evidence="3" id="KW-0808">Transferase</keyword>
<evidence type="ECO:0000256" key="5">
    <source>
        <dbReference type="ARBA" id="ARBA00022723"/>
    </source>
</evidence>
<evidence type="ECO:0000259" key="8">
    <source>
        <dbReference type="PROSITE" id="PS51332"/>
    </source>
</evidence>
<dbReference type="PANTHER" id="PTHR43409:SF7">
    <property type="entry name" value="BLL1977 PROTEIN"/>
    <property type="match status" value="1"/>
</dbReference>
<reference evidence="10 11" key="1">
    <citation type="journal article" date="2002" name="Proc. Natl. Acad. Sci. U.S.A.">
        <title>The complete genome of hyperthermophile Methanopyrus kandleri AV19 and monophyly of archaeal methanogens.</title>
        <authorList>
            <person name="Slesarev A.I."/>
            <person name="Mezhevaya K.V."/>
            <person name="Makarova K.S."/>
            <person name="Polushin N.N."/>
            <person name="Shcherbinina O.V."/>
            <person name="Shakhova V.V."/>
            <person name="Belova G.I."/>
            <person name="Aravind L."/>
            <person name="Natale D.A."/>
            <person name="Rogozin I.B."/>
            <person name="Tatusov R.L."/>
            <person name="Wolf Y.I."/>
            <person name="Stetter K.O."/>
            <person name="Malykh A.G."/>
            <person name="Koonin E.V."/>
            <person name="Kozyavkin S.A."/>
        </authorList>
    </citation>
    <scope>NUCLEOTIDE SEQUENCE [LARGE SCALE GENOMIC DNA]</scope>
    <source>
        <strain evidence="11">AV19 / DSM 6324 / JCM 9639 / NBRC 100938</strain>
    </source>
</reference>
<protein>
    <submittedName>
        <fullName evidence="10">Predicted Fe-S oxidoreductase</fullName>
    </submittedName>
</protein>